<name>A0A9N9XSR6_PHYSR</name>
<evidence type="ECO:0008006" key="4">
    <source>
        <dbReference type="Google" id="ProtNLM"/>
    </source>
</evidence>
<dbReference type="PANTHER" id="PTHR13523:SF2">
    <property type="entry name" value="COILED-COIL-HELIX-COILED-COIL-HELIX DOMAIN CONTAINING 2, ISOFORM A-RELATED"/>
    <property type="match status" value="1"/>
</dbReference>
<organism evidence="2 3">
    <name type="scientific">Phyllotreta striolata</name>
    <name type="common">Striped flea beetle</name>
    <name type="synonym">Crioceris striolata</name>
    <dbReference type="NCBI Taxonomy" id="444603"/>
    <lineage>
        <taxon>Eukaryota</taxon>
        <taxon>Metazoa</taxon>
        <taxon>Ecdysozoa</taxon>
        <taxon>Arthropoda</taxon>
        <taxon>Hexapoda</taxon>
        <taxon>Insecta</taxon>
        <taxon>Pterygota</taxon>
        <taxon>Neoptera</taxon>
        <taxon>Endopterygota</taxon>
        <taxon>Coleoptera</taxon>
        <taxon>Polyphaga</taxon>
        <taxon>Cucujiformia</taxon>
        <taxon>Chrysomeloidea</taxon>
        <taxon>Chrysomelidae</taxon>
        <taxon>Galerucinae</taxon>
        <taxon>Alticini</taxon>
        <taxon>Phyllotreta</taxon>
    </lineage>
</organism>
<dbReference type="PANTHER" id="PTHR13523">
    <property type="entry name" value="COILED-COIL-HELIX-COILED-COIL-HELIX DOMAIN CONTAINING 2/NUR77"/>
    <property type="match status" value="1"/>
</dbReference>
<gene>
    <name evidence="2" type="ORF">PHYEVI_LOCUS9207</name>
</gene>
<evidence type="ECO:0000313" key="2">
    <source>
        <dbReference type="EMBL" id="CAG9862903.1"/>
    </source>
</evidence>
<accession>A0A9N9XSR6</accession>
<proteinExistence type="predicted"/>
<dbReference type="GO" id="GO:0005739">
    <property type="term" value="C:mitochondrion"/>
    <property type="evidence" value="ECO:0007669"/>
    <property type="project" value="TreeGrafter"/>
</dbReference>
<dbReference type="OrthoDB" id="1106148at2759"/>
<dbReference type="InterPro" id="IPR055304">
    <property type="entry name" value="CHCHD2/10-like"/>
</dbReference>
<dbReference type="Proteomes" id="UP001153712">
    <property type="component" value="Chromosome 6"/>
</dbReference>
<evidence type="ECO:0000313" key="3">
    <source>
        <dbReference type="Proteomes" id="UP001153712"/>
    </source>
</evidence>
<sequence length="126" mass="13276">MPRRQARSGSPSHNKRSYSTAPAHPPKQYGGVKEQKQPGLFGQMAATAGGVAVGSAVGHAVGRAVTGMMGGGSRDAHPERKLEEPVGPCAREIQRLLDCAADNSDITLCQGFNEAVNACKEKHNIR</sequence>
<reference evidence="2" key="1">
    <citation type="submission" date="2022-01" db="EMBL/GenBank/DDBJ databases">
        <authorList>
            <person name="King R."/>
        </authorList>
    </citation>
    <scope>NUCLEOTIDE SEQUENCE</scope>
</reference>
<dbReference type="AlphaFoldDB" id="A0A9N9XSR6"/>
<dbReference type="GO" id="GO:0007005">
    <property type="term" value="P:mitochondrion organization"/>
    <property type="evidence" value="ECO:0007669"/>
    <property type="project" value="InterPro"/>
</dbReference>
<dbReference type="EMBL" id="OU900099">
    <property type="protein sequence ID" value="CAG9862903.1"/>
    <property type="molecule type" value="Genomic_DNA"/>
</dbReference>
<feature type="region of interest" description="Disordered" evidence="1">
    <location>
        <begin position="1"/>
        <end position="36"/>
    </location>
</feature>
<dbReference type="GO" id="GO:0005634">
    <property type="term" value="C:nucleus"/>
    <property type="evidence" value="ECO:0007669"/>
    <property type="project" value="TreeGrafter"/>
</dbReference>
<protein>
    <recommendedName>
        <fullName evidence="4">Coiled-coil-helix-coiled-coil-helix domain-containing protein 10, mitochondrial</fullName>
    </recommendedName>
</protein>
<feature type="compositionally biased region" description="Polar residues" evidence="1">
    <location>
        <begin position="7"/>
        <end position="20"/>
    </location>
</feature>
<dbReference type="PROSITE" id="PS51808">
    <property type="entry name" value="CHCH"/>
    <property type="match status" value="1"/>
</dbReference>
<evidence type="ECO:0000256" key="1">
    <source>
        <dbReference type="SAM" id="MobiDB-lite"/>
    </source>
</evidence>
<keyword evidence="3" id="KW-1185">Reference proteome</keyword>